<evidence type="ECO:0000256" key="8">
    <source>
        <dbReference type="SAM" id="SignalP"/>
    </source>
</evidence>
<sequence>MKKSPLTGGIALAGALAVLLSSCSSTPKDGGTSSEAPKESSSYTTSEVTDGTTTFTVVKNPANGKTLSFSNDSGVKVIEETVDGNTFAFKDMNANGTLDKWEDWRLSADERAADLAPQLSVDQVSGLMLFSGHESAPGDGLTPAQKEYLDESFLRNVLYAGGNNVEEVVLWTNEMQAYVETLATADTPYIPVNFSSDPRNDAKDSYAGASGGVSQWPALLGLAATFDAETVKQFGEIAANEYRAMGLANALSPQIDLATDPRWNRITGTLGEDEDLAAEMAKAYVDGFQGTFDADGKNIGWGEQSVSTVIKHFPGDGTGEGGREAHTEAGKYAVLQDASKDAQLKPFLGALESGGLMTSYSIIVDEKGEPAYGNLMGTAYDQARVDILRKDNNYDGVIVTDWGVTSGGKSDPDAFFGMAWGAGDLTVDQRHFEILKTGIDQFGGNNDIEPVRAAYKLWEEANAAGDLDVTAADRWAETGRRVLTNLFNVGLYENSFQDLEASLALVGSDEYVAAGLKAQHDSVVVVKNDQAITCEADVKSYKDMTVYIPRSFDTGHAGAFGPATYTEGETIDIEVAKQYFGEVITDEAVLDADEKVTSYTAPDLSNVDMVLVGMNNPSNGGTFESAGRDQETGETYPLSLQYRPYTADGENVRKQSFGGDILEDGSKENRSYFGKTSRISNEADLDAFERATTAVEKTGKDIPVLTLLSVVTGAPIPAEFEAKSDAIVVGFGVSDAAMLDIALGLEESKGRLPIGLPKNMDTVEASFEDVAKDVDSYVDSAGNEYAFGFGLGCGAAPIK</sequence>
<dbReference type="InterPro" id="IPR001764">
    <property type="entry name" value="Glyco_hydro_3_N"/>
</dbReference>
<comment type="similarity">
    <text evidence="2">Belongs to the glycosyl hydrolase 3 family.</text>
</comment>
<dbReference type="AlphaFoldDB" id="A0AAU7DVE7"/>
<feature type="signal peptide" evidence="8">
    <location>
        <begin position="1"/>
        <end position="27"/>
    </location>
</feature>
<feature type="compositionally biased region" description="Polar residues" evidence="7">
    <location>
        <begin position="31"/>
        <end position="47"/>
    </location>
</feature>
<dbReference type="InterPro" id="IPR036962">
    <property type="entry name" value="Glyco_hydro_3_N_sf"/>
</dbReference>
<dbReference type="PROSITE" id="PS51257">
    <property type="entry name" value="PROKAR_LIPOPROTEIN"/>
    <property type="match status" value="1"/>
</dbReference>
<dbReference type="SUPFAM" id="SSF52279">
    <property type="entry name" value="Beta-D-glucan exohydrolase, C-terminal domain"/>
    <property type="match status" value="1"/>
</dbReference>
<dbReference type="GO" id="GO:0008422">
    <property type="term" value="F:beta-glucosidase activity"/>
    <property type="evidence" value="ECO:0007669"/>
    <property type="project" value="UniProtKB-EC"/>
</dbReference>
<name>A0AAU7DVE7_9MICO</name>
<comment type="catalytic activity">
    <reaction evidence="1">
        <text>Hydrolysis of terminal, non-reducing beta-D-glucosyl residues with release of beta-D-glucose.</text>
        <dbReference type="EC" id="3.2.1.21"/>
    </reaction>
</comment>
<evidence type="ECO:0000256" key="2">
    <source>
        <dbReference type="ARBA" id="ARBA00005336"/>
    </source>
</evidence>
<feature type="domain" description="Glycoside hydrolase family 3 N-terminal" evidence="9">
    <location>
        <begin position="164"/>
        <end position="403"/>
    </location>
</feature>
<reference evidence="10" key="1">
    <citation type="submission" date="2024-02" db="EMBL/GenBank/DDBJ databases">
        <title>Tomenella chthoni gen. nov. sp. nov., a member of the family Jonesiaceae isolated from bat guano.</title>
        <authorList>
            <person name="Miller S.L."/>
            <person name="King J."/>
            <person name="Sankaranarayanan K."/>
            <person name="Lawson P.A."/>
        </authorList>
    </citation>
    <scope>NUCLEOTIDE SEQUENCE</scope>
    <source>
        <strain evidence="10">BS-20</strain>
    </source>
</reference>
<organism evidence="10">
    <name type="scientific">Jonesiaceae bacterium BS-20</name>
    <dbReference type="NCBI Taxonomy" id="3120821"/>
    <lineage>
        <taxon>Bacteria</taxon>
        <taxon>Bacillati</taxon>
        <taxon>Actinomycetota</taxon>
        <taxon>Actinomycetes</taxon>
        <taxon>Micrococcales</taxon>
        <taxon>Jonesiaceae</taxon>
    </lineage>
</organism>
<dbReference type="PANTHER" id="PTHR30620:SF16">
    <property type="entry name" value="LYSOSOMAL BETA GLUCOSIDASE"/>
    <property type="match status" value="1"/>
</dbReference>
<evidence type="ECO:0000256" key="1">
    <source>
        <dbReference type="ARBA" id="ARBA00000448"/>
    </source>
</evidence>
<dbReference type="EMBL" id="CP146203">
    <property type="protein sequence ID" value="XBH21979.1"/>
    <property type="molecule type" value="Genomic_DNA"/>
</dbReference>
<dbReference type="EC" id="3.2.1.21" evidence="3"/>
<feature type="chain" id="PRO_5043571304" description="beta-glucosidase" evidence="8">
    <location>
        <begin position="28"/>
        <end position="799"/>
    </location>
</feature>
<dbReference type="Gene3D" id="3.40.50.1700">
    <property type="entry name" value="Glycoside hydrolase family 3 C-terminal domain"/>
    <property type="match status" value="1"/>
</dbReference>
<evidence type="ECO:0000259" key="9">
    <source>
        <dbReference type="Pfam" id="PF00933"/>
    </source>
</evidence>
<keyword evidence="6" id="KW-0326">Glycosidase</keyword>
<dbReference type="SUPFAM" id="SSF51445">
    <property type="entry name" value="(Trans)glycosidases"/>
    <property type="match status" value="1"/>
</dbReference>
<dbReference type="Gene3D" id="3.20.20.300">
    <property type="entry name" value="Glycoside hydrolase, family 3, N-terminal domain"/>
    <property type="match status" value="1"/>
</dbReference>
<dbReference type="PANTHER" id="PTHR30620">
    <property type="entry name" value="PERIPLASMIC BETA-GLUCOSIDASE-RELATED"/>
    <property type="match status" value="1"/>
</dbReference>
<accession>A0AAU7DVE7</accession>
<dbReference type="GO" id="GO:0009251">
    <property type="term" value="P:glucan catabolic process"/>
    <property type="evidence" value="ECO:0007669"/>
    <property type="project" value="TreeGrafter"/>
</dbReference>
<evidence type="ECO:0000256" key="5">
    <source>
        <dbReference type="ARBA" id="ARBA00022801"/>
    </source>
</evidence>
<proteinExistence type="inferred from homology"/>
<keyword evidence="5 10" id="KW-0378">Hydrolase</keyword>
<dbReference type="InterPro" id="IPR051915">
    <property type="entry name" value="Cellulose_Degrad_GH3"/>
</dbReference>
<evidence type="ECO:0000256" key="6">
    <source>
        <dbReference type="ARBA" id="ARBA00023295"/>
    </source>
</evidence>
<evidence type="ECO:0000256" key="4">
    <source>
        <dbReference type="ARBA" id="ARBA00022729"/>
    </source>
</evidence>
<dbReference type="Pfam" id="PF00933">
    <property type="entry name" value="Glyco_hydro_3"/>
    <property type="match status" value="1"/>
</dbReference>
<feature type="region of interest" description="Disordered" evidence="7">
    <location>
        <begin position="24"/>
        <end position="47"/>
    </location>
</feature>
<evidence type="ECO:0000313" key="10">
    <source>
        <dbReference type="EMBL" id="XBH21979.1"/>
    </source>
</evidence>
<protein>
    <recommendedName>
        <fullName evidence="3">beta-glucosidase</fullName>
        <ecNumber evidence="3">3.2.1.21</ecNumber>
    </recommendedName>
</protein>
<evidence type="ECO:0000256" key="3">
    <source>
        <dbReference type="ARBA" id="ARBA00012744"/>
    </source>
</evidence>
<dbReference type="PRINTS" id="PR00133">
    <property type="entry name" value="GLHYDRLASE3"/>
</dbReference>
<gene>
    <name evidence="10" type="ORF">V5R04_01755</name>
</gene>
<keyword evidence="4 8" id="KW-0732">Signal</keyword>
<dbReference type="InterPro" id="IPR036881">
    <property type="entry name" value="Glyco_hydro_3_C_sf"/>
</dbReference>
<dbReference type="InterPro" id="IPR017853">
    <property type="entry name" value="GH"/>
</dbReference>
<evidence type="ECO:0000256" key="7">
    <source>
        <dbReference type="SAM" id="MobiDB-lite"/>
    </source>
</evidence>